<dbReference type="CDD" id="cd00093">
    <property type="entry name" value="HTH_XRE"/>
    <property type="match status" value="1"/>
</dbReference>
<dbReference type="Gene3D" id="1.10.260.40">
    <property type="entry name" value="lambda repressor-like DNA-binding domains"/>
    <property type="match status" value="1"/>
</dbReference>
<proteinExistence type="predicted"/>
<dbReference type="GO" id="GO:0003677">
    <property type="term" value="F:DNA binding"/>
    <property type="evidence" value="ECO:0007669"/>
    <property type="project" value="UniProtKB-KW"/>
</dbReference>
<dbReference type="GO" id="GO:0005829">
    <property type="term" value="C:cytosol"/>
    <property type="evidence" value="ECO:0007669"/>
    <property type="project" value="TreeGrafter"/>
</dbReference>
<dbReference type="PROSITE" id="PS50943">
    <property type="entry name" value="HTH_CROC1"/>
    <property type="match status" value="1"/>
</dbReference>
<evidence type="ECO:0000259" key="2">
    <source>
        <dbReference type="PROSITE" id="PS50943"/>
    </source>
</evidence>
<dbReference type="Proteomes" id="UP000001992">
    <property type="component" value="Chromosome"/>
</dbReference>
<dbReference type="SMART" id="SM00530">
    <property type="entry name" value="HTH_XRE"/>
    <property type="match status" value="1"/>
</dbReference>
<reference evidence="3 4" key="1">
    <citation type="journal article" date="2007" name="Proc. Natl. Acad. Sci. U.S.A.">
        <title>Genomic and metabolic adaptations of Methanobrevibacter smithii to the human gut.</title>
        <authorList>
            <person name="Samuel B.S."/>
            <person name="Hansen E.E."/>
            <person name="Manchester J.K."/>
            <person name="Coutinho P.M."/>
            <person name="Henrissat B."/>
            <person name="Fulton R."/>
            <person name="Latreille P."/>
            <person name="Kim K."/>
            <person name="Wilson R.K."/>
            <person name="Gordon J.I."/>
        </authorList>
    </citation>
    <scope>NUCLEOTIDE SEQUENCE [LARGE SCALE GENOMIC DNA]</scope>
    <source>
        <strain evidence="4">ATCC 35061 / DSM 861 / OCM 144 / PS</strain>
    </source>
</reference>
<dbReference type="EMBL" id="CP000678">
    <property type="protein sequence ID" value="ABQ87733.1"/>
    <property type="molecule type" value="Genomic_DNA"/>
</dbReference>
<dbReference type="PATRIC" id="fig|420247.28.peg.1519"/>
<organism evidence="3 4">
    <name type="scientific">Methanobrevibacter smithii (strain ATCC 35061 / DSM 861 / OCM 144 / PS)</name>
    <dbReference type="NCBI Taxonomy" id="420247"/>
    <lineage>
        <taxon>Archaea</taxon>
        <taxon>Methanobacteriati</taxon>
        <taxon>Methanobacteriota</taxon>
        <taxon>Methanomada group</taxon>
        <taxon>Methanobacteria</taxon>
        <taxon>Methanobacteriales</taxon>
        <taxon>Methanobacteriaceae</taxon>
        <taxon>Methanobrevibacter</taxon>
    </lineage>
</organism>
<evidence type="ECO:0000313" key="3">
    <source>
        <dbReference type="EMBL" id="ABQ87733.1"/>
    </source>
</evidence>
<gene>
    <name evidence="3" type="ordered locus">Msm_1528</name>
</gene>
<dbReference type="GO" id="GO:0003700">
    <property type="term" value="F:DNA-binding transcription factor activity"/>
    <property type="evidence" value="ECO:0007669"/>
    <property type="project" value="TreeGrafter"/>
</dbReference>
<dbReference type="InterPro" id="IPR001387">
    <property type="entry name" value="Cro/C1-type_HTH"/>
</dbReference>
<evidence type="ECO:0000313" key="4">
    <source>
        <dbReference type="Proteomes" id="UP000001992"/>
    </source>
</evidence>
<sequence length="115" mass="13076">MVVDNKIVGERMEFLRENMGVSQKNLAEYLDISQPYLSQIAAGKRPMSLTILDKLCALFGCSEQYLLGLDDSFHPKSYAFRSKKIDVADLKCIASINKLYKNLKYLHKKQKELGG</sequence>
<keyword evidence="4" id="KW-1185">Reference proteome</keyword>
<feature type="domain" description="HTH cro/C1-type" evidence="2">
    <location>
        <begin position="12"/>
        <end position="66"/>
    </location>
</feature>
<dbReference type="InterPro" id="IPR010982">
    <property type="entry name" value="Lambda_DNA-bd_dom_sf"/>
</dbReference>
<dbReference type="EnsemblBacteria" id="ABQ87733">
    <property type="protein sequence ID" value="ABQ87733"/>
    <property type="gene ID" value="Msm_1528"/>
</dbReference>
<protein>
    <submittedName>
        <fullName evidence="3">Predicted transcriptional regulator, HTH XRE-like family</fullName>
    </submittedName>
</protein>
<dbReference type="InterPro" id="IPR050807">
    <property type="entry name" value="TransReg_Diox_bact_type"/>
</dbReference>
<dbReference type="eggNOG" id="arCOG00608">
    <property type="taxonomic scope" value="Archaea"/>
</dbReference>
<dbReference type="AlphaFoldDB" id="A5UNF5"/>
<accession>A5UNF5</accession>
<name>A5UNF5_METS3</name>
<evidence type="ECO:0000256" key="1">
    <source>
        <dbReference type="ARBA" id="ARBA00023125"/>
    </source>
</evidence>
<dbReference type="HOGENOM" id="CLU_066192_4_5_2"/>
<dbReference type="GeneID" id="78818170"/>
<dbReference type="RefSeq" id="WP_011954571.1">
    <property type="nucleotide sequence ID" value="NC_009515.1"/>
</dbReference>
<dbReference type="SUPFAM" id="SSF47413">
    <property type="entry name" value="lambda repressor-like DNA-binding domains"/>
    <property type="match status" value="1"/>
</dbReference>
<dbReference type="STRING" id="420247.Msm_1528"/>
<dbReference type="KEGG" id="msi:Msm_1528"/>
<dbReference type="BioCyc" id="MSMI420247:GHWZ-1566-MONOMER"/>
<keyword evidence="1" id="KW-0238">DNA-binding</keyword>
<dbReference type="PANTHER" id="PTHR46797:SF24">
    <property type="entry name" value="DNA-BINDING PHAGE PROTEIN"/>
    <property type="match status" value="1"/>
</dbReference>
<dbReference type="PANTHER" id="PTHR46797">
    <property type="entry name" value="HTH-TYPE TRANSCRIPTIONAL REGULATOR"/>
    <property type="match status" value="1"/>
</dbReference>
<dbReference type="Pfam" id="PF01381">
    <property type="entry name" value="HTH_3"/>
    <property type="match status" value="1"/>
</dbReference>